<proteinExistence type="predicted"/>
<evidence type="ECO:0000313" key="2">
    <source>
        <dbReference type="Proteomes" id="UP001279734"/>
    </source>
</evidence>
<accession>A0AAD3Y287</accession>
<reference evidence="1" key="1">
    <citation type="submission" date="2023-05" db="EMBL/GenBank/DDBJ databases">
        <title>Nepenthes gracilis genome sequencing.</title>
        <authorList>
            <person name="Fukushima K."/>
        </authorList>
    </citation>
    <scope>NUCLEOTIDE SEQUENCE</scope>
    <source>
        <strain evidence="1">SING2019-196</strain>
    </source>
</reference>
<protein>
    <submittedName>
        <fullName evidence="1">Uncharacterized protein</fullName>
    </submittedName>
</protein>
<gene>
    <name evidence="1" type="ORF">Nepgr_026607</name>
</gene>
<keyword evidence="2" id="KW-1185">Reference proteome</keyword>
<dbReference type="AlphaFoldDB" id="A0AAD3Y287"/>
<evidence type="ECO:0000313" key="1">
    <source>
        <dbReference type="EMBL" id="GMH24764.1"/>
    </source>
</evidence>
<name>A0AAD3Y287_NEPGR</name>
<dbReference type="EMBL" id="BSYO01000028">
    <property type="protein sequence ID" value="GMH24764.1"/>
    <property type="molecule type" value="Genomic_DNA"/>
</dbReference>
<sequence>MGSNRDLTGRGEISVRDELFRNEIGYDGGSYPRWLLLVKMFRPRKLVGKLLVLPTVARRLLLMKQCSRSIFWLLYQTSDAGFGLY</sequence>
<comment type="caution">
    <text evidence="1">The sequence shown here is derived from an EMBL/GenBank/DDBJ whole genome shotgun (WGS) entry which is preliminary data.</text>
</comment>
<dbReference type="Proteomes" id="UP001279734">
    <property type="component" value="Unassembled WGS sequence"/>
</dbReference>
<organism evidence="1 2">
    <name type="scientific">Nepenthes gracilis</name>
    <name type="common">Slender pitcher plant</name>
    <dbReference type="NCBI Taxonomy" id="150966"/>
    <lineage>
        <taxon>Eukaryota</taxon>
        <taxon>Viridiplantae</taxon>
        <taxon>Streptophyta</taxon>
        <taxon>Embryophyta</taxon>
        <taxon>Tracheophyta</taxon>
        <taxon>Spermatophyta</taxon>
        <taxon>Magnoliopsida</taxon>
        <taxon>eudicotyledons</taxon>
        <taxon>Gunneridae</taxon>
        <taxon>Pentapetalae</taxon>
        <taxon>Caryophyllales</taxon>
        <taxon>Nepenthaceae</taxon>
        <taxon>Nepenthes</taxon>
    </lineage>
</organism>